<keyword evidence="5 11" id="KW-0432">Leucine biosynthesis</keyword>
<evidence type="ECO:0000256" key="2">
    <source>
        <dbReference type="ARBA" id="ARBA00009396"/>
    </source>
</evidence>
<dbReference type="InterPro" id="IPR050073">
    <property type="entry name" value="2-IPM_HCS-like"/>
</dbReference>
<dbReference type="InterPro" id="IPR013709">
    <property type="entry name" value="2-isopropylmalate_synth_dimer"/>
</dbReference>
<dbReference type="InterPro" id="IPR036230">
    <property type="entry name" value="LeuA_allosteric_dom_sf"/>
</dbReference>
<keyword evidence="9 11" id="KW-0464">Manganese</keyword>
<dbReference type="InterPro" id="IPR005671">
    <property type="entry name" value="LeuA_bact_synth"/>
</dbReference>
<organism evidence="13 14">
    <name type="scientific">Caldovatus aquaticus</name>
    <dbReference type="NCBI Taxonomy" id="2865671"/>
    <lineage>
        <taxon>Bacteria</taxon>
        <taxon>Pseudomonadati</taxon>
        <taxon>Pseudomonadota</taxon>
        <taxon>Alphaproteobacteria</taxon>
        <taxon>Acetobacterales</taxon>
        <taxon>Roseomonadaceae</taxon>
        <taxon>Caldovatus</taxon>
    </lineage>
</organism>
<feature type="binding site" evidence="11">
    <location>
        <position position="215"/>
    </location>
    <ligand>
        <name>Mn(2+)</name>
        <dbReference type="ChEBI" id="CHEBI:29035"/>
    </ligand>
</feature>
<gene>
    <name evidence="11" type="primary">leuA</name>
    <name evidence="13" type="ORF">K1J50_09485</name>
</gene>
<dbReference type="RefSeq" id="WP_220117473.1">
    <property type="nucleotide sequence ID" value="NZ_JAHZUY010000020.1"/>
</dbReference>
<dbReference type="NCBIfam" id="NF002087">
    <property type="entry name" value="PRK00915.1-4"/>
    <property type="match status" value="1"/>
</dbReference>
<keyword evidence="7 11" id="KW-0808">Transferase</keyword>
<dbReference type="SUPFAM" id="SSF110921">
    <property type="entry name" value="2-isopropylmalate synthase LeuA, allosteric (dimerisation) domain"/>
    <property type="match status" value="1"/>
</dbReference>
<dbReference type="Pfam" id="PF00682">
    <property type="entry name" value="HMGL-like"/>
    <property type="match status" value="1"/>
</dbReference>
<dbReference type="Pfam" id="PF08502">
    <property type="entry name" value="LeuA_dimer"/>
    <property type="match status" value="1"/>
</dbReference>
<dbReference type="InterPro" id="IPR013785">
    <property type="entry name" value="Aldolase_TIM"/>
</dbReference>
<dbReference type="Gene3D" id="3.20.20.70">
    <property type="entry name" value="Aldolase class I"/>
    <property type="match status" value="1"/>
</dbReference>
<comment type="catalytic activity">
    <reaction evidence="11">
        <text>3-methyl-2-oxobutanoate + acetyl-CoA + H2O = (2S)-2-isopropylmalate + CoA + H(+)</text>
        <dbReference type="Rhea" id="RHEA:21524"/>
        <dbReference type="ChEBI" id="CHEBI:1178"/>
        <dbReference type="ChEBI" id="CHEBI:11851"/>
        <dbReference type="ChEBI" id="CHEBI:15377"/>
        <dbReference type="ChEBI" id="CHEBI:15378"/>
        <dbReference type="ChEBI" id="CHEBI:57287"/>
        <dbReference type="ChEBI" id="CHEBI:57288"/>
        <dbReference type="EC" id="2.3.3.13"/>
    </reaction>
</comment>
<evidence type="ECO:0000313" key="14">
    <source>
        <dbReference type="Proteomes" id="UP001519924"/>
    </source>
</evidence>
<dbReference type="PANTHER" id="PTHR10277:SF9">
    <property type="entry name" value="2-ISOPROPYLMALATE SYNTHASE 1, CHLOROPLASTIC-RELATED"/>
    <property type="match status" value="1"/>
</dbReference>
<keyword evidence="13" id="KW-0012">Acyltransferase</keyword>
<dbReference type="Pfam" id="PF22617">
    <property type="entry name" value="HCS_D2"/>
    <property type="match status" value="1"/>
</dbReference>
<evidence type="ECO:0000256" key="3">
    <source>
        <dbReference type="ARBA" id="ARBA00012973"/>
    </source>
</evidence>
<dbReference type="NCBIfam" id="NF002086">
    <property type="entry name" value="PRK00915.1-3"/>
    <property type="match status" value="1"/>
</dbReference>
<evidence type="ECO:0000256" key="5">
    <source>
        <dbReference type="ARBA" id="ARBA00022430"/>
    </source>
</evidence>
<dbReference type="GO" id="GO:0003852">
    <property type="term" value="F:2-isopropylmalate synthase activity"/>
    <property type="evidence" value="ECO:0007669"/>
    <property type="project" value="UniProtKB-EC"/>
</dbReference>
<dbReference type="SUPFAM" id="SSF51569">
    <property type="entry name" value="Aldolase"/>
    <property type="match status" value="1"/>
</dbReference>
<keyword evidence="10 11" id="KW-0100">Branched-chain amino acid biosynthesis</keyword>
<comment type="pathway">
    <text evidence="1 11">Amino-acid biosynthesis; L-leucine biosynthesis; L-leucine from 3-methyl-2-oxobutanoate: step 1/4.</text>
</comment>
<comment type="cofactor">
    <cofactor evidence="11">
        <name>Mn(2+)</name>
        <dbReference type="ChEBI" id="CHEBI:29035"/>
    </cofactor>
</comment>
<comment type="function">
    <text evidence="11">Catalyzes the condensation of the acetyl group of acetyl-CoA with 3-methyl-2-oxobutanoate (2-ketoisovalerate) to form 3-carboxy-3-hydroxy-4-methylpentanoate (2-isopropylmalate).</text>
</comment>
<comment type="similarity">
    <text evidence="2 11">Belongs to the alpha-IPM synthase/homocitrate synthase family. LeuA type 1 subfamily.</text>
</comment>
<evidence type="ECO:0000259" key="12">
    <source>
        <dbReference type="PROSITE" id="PS50991"/>
    </source>
</evidence>
<comment type="subunit">
    <text evidence="11">Homodimer.</text>
</comment>
<keyword evidence="8 11" id="KW-0479">Metal-binding</keyword>
<evidence type="ECO:0000256" key="7">
    <source>
        <dbReference type="ARBA" id="ARBA00022679"/>
    </source>
</evidence>
<evidence type="ECO:0000256" key="4">
    <source>
        <dbReference type="ARBA" id="ARBA00018198"/>
    </source>
</evidence>
<feature type="binding site" evidence="11">
    <location>
        <position position="251"/>
    </location>
    <ligand>
        <name>Mn(2+)</name>
        <dbReference type="ChEBI" id="CHEBI:29035"/>
    </ligand>
</feature>
<dbReference type="EMBL" id="JAHZUY010000020">
    <property type="protein sequence ID" value="MBW8269718.1"/>
    <property type="molecule type" value="Genomic_DNA"/>
</dbReference>
<dbReference type="PROSITE" id="PS50991">
    <property type="entry name" value="PYR_CT"/>
    <property type="match status" value="1"/>
</dbReference>
<dbReference type="InterPro" id="IPR002034">
    <property type="entry name" value="AIPM/Hcit_synth_CS"/>
</dbReference>
<dbReference type="InterPro" id="IPR000891">
    <property type="entry name" value="PYR_CT"/>
</dbReference>
<evidence type="ECO:0000256" key="1">
    <source>
        <dbReference type="ARBA" id="ARBA00004689"/>
    </source>
</evidence>
<feature type="binding site" evidence="11">
    <location>
        <position position="217"/>
    </location>
    <ligand>
        <name>Mn(2+)</name>
        <dbReference type="ChEBI" id="CHEBI:29035"/>
    </ligand>
</feature>
<dbReference type="Proteomes" id="UP001519924">
    <property type="component" value="Unassembled WGS sequence"/>
</dbReference>
<evidence type="ECO:0000256" key="8">
    <source>
        <dbReference type="ARBA" id="ARBA00022723"/>
    </source>
</evidence>
<evidence type="ECO:0000256" key="6">
    <source>
        <dbReference type="ARBA" id="ARBA00022605"/>
    </source>
</evidence>
<sequence>MAIQHPSFGTLADDRIIIFDTTLRDGEQSPGFSMNLEEKLRMAEALAELGVDVMEAGFPIASPGDFESVRAIAERFAKDGPVICGLARTAPADILRAAEAVRPAARRRIHTFVSTSPLHMRVKLRMEPEEVLELVTSSVTLARQHTDDVEWSAEDGSRTEPDFLCRCVEAAIKAGATTINIPDTVGYALPEDMARIFAMIRERVPGADQVVLSAHNHNDLGLAVANTLAAIRAGVRQVEATINGIGERAGNASLEEVVMALRTRRDALPYRTNIHTPNILRTSKLLATITGFDVQPNKAIVGRNAFAHESGIHQDGVLKDKSTYEIMTPESVGWSTSSLVMGKHSGRAAFRDKLKALGYEGIGDNQLNDAFRRFKELADRKKIVYDEDIVALVDDEVIRQHDRVKLAALTVATGLGTRPTATLALEVDGRRAEGVATGDGAVDATFNAIRQAFPHEATLKLFSVQSVTEGTDAQARVTVRLEENGKMVDGQGADSDTIVASARAYIHALNKLLVKRLRTEPPTALRA</sequence>
<dbReference type="Gene3D" id="1.10.238.260">
    <property type="match status" value="1"/>
</dbReference>
<dbReference type="PROSITE" id="PS00815">
    <property type="entry name" value="AIPM_HOMOCIT_SYNTH_1"/>
    <property type="match status" value="1"/>
</dbReference>
<dbReference type="Gene3D" id="3.30.160.270">
    <property type="match status" value="1"/>
</dbReference>
<evidence type="ECO:0000256" key="10">
    <source>
        <dbReference type="ARBA" id="ARBA00023304"/>
    </source>
</evidence>
<dbReference type="EC" id="2.3.3.13" evidence="3 11"/>
<dbReference type="CDD" id="cd07940">
    <property type="entry name" value="DRE_TIM_IPMS"/>
    <property type="match status" value="1"/>
</dbReference>
<feature type="region of interest" description="Regulatory domain" evidence="11">
    <location>
        <begin position="405"/>
        <end position="527"/>
    </location>
</feature>
<dbReference type="InterPro" id="IPR054691">
    <property type="entry name" value="LeuA/HCS_post-cat"/>
</dbReference>
<evidence type="ECO:0000256" key="9">
    <source>
        <dbReference type="ARBA" id="ARBA00023211"/>
    </source>
</evidence>
<feature type="domain" description="Pyruvate carboxyltransferase" evidence="12">
    <location>
        <begin position="16"/>
        <end position="280"/>
    </location>
</feature>
<dbReference type="PANTHER" id="PTHR10277">
    <property type="entry name" value="HOMOCITRATE SYNTHASE-RELATED"/>
    <property type="match status" value="1"/>
</dbReference>
<comment type="caution">
    <text evidence="13">The sequence shown here is derived from an EMBL/GenBank/DDBJ whole genome shotgun (WGS) entry which is preliminary data.</text>
</comment>
<keyword evidence="14" id="KW-1185">Reference proteome</keyword>
<accession>A0ABS7F271</accession>
<proteinExistence type="inferred from homology"/>
<feature type="binding site" evidence="11">
    <location>
        <position position="25"/>
    </location>
    <ligand>
        <name>Mn(2+)</name>
        <dbReference type="ChEBI" id="CHEBI:29035"/>
    </ligand>
</feature>
<keyword evidence="6 11" id="KW-0028">Amino-acid biosynthesis</keyword>
<evidence type="ECO:0000256" key="11">
    <source>
        <dbReference type="HAMAP-Rule" id="MF_01025"/>
    </source>
</evidence>
<reference evidence="13 14" key="1">
    <citation type="submission" date="2021-08" db="EMBL/GenBank/DDBJ databases">
        <title>Caldovatus sediminis gen. nov., sp. nov., a moderately thermophilic bacterium isolated from a hot spring.</title>
        <authorList>
            <person name="Hu C.-J."/>
            <person name="Li W.-J."/>
            <person name="Xian W.-D."/>
        </authorList>
    </citation>
    <scope>NUCLEOTIDE SEQUENCE [LARGE SCALE GENOMIC DNA]</scope>
    <source>
        <strain evidence="13 14">SYSU G05006</strain>
    </source>
</reference>
<protein>
    <recommendedName>
        <fullName evidence="4 11">2-isopropylmalate synthase</fullName>
        <ecNumber evidence="3 11">2.3.3.13</ecNumber>
    </recommendedName>
    <alternativeName>
        <fullName evidence="11">Alpha-IPM synthase</fullName>
    </alternativeName>
    <alternativeName>
        <fullName evidence="11">Alpha-isopropylmalate synthase</fullName>
    </alternativeName>
</protein>
<dbReference type="NCBIfam" id="TIGR00973">
    <property type="entry name" value="leuA_bact"/>
    <property type="match status" value="1"/>
</dbReference>
<dbReference type="HAMAP" id="MF_01025">
    <property type="entry name" value="LeuA_type1"/>
    <property type="match status" value="1"/>
</dbReference>
<keyword evidence="11" id="KW-0963">Cytoplasm</keyword>
<dbReference type="SMART" id="SM00917">
    <property type="entry name" value="LeuA_dimer"/>
    <property type="match status" value="1"/>
</dbReference>
<dbReference type="PROSITE" id="PS00816">
    <property type="entry name" value="AIPM_HOMOCIT_SYNTH_2"/>
    <property type="match status" value="1"/>
</dbReference>
<name>A0ABS7F271_9PROT</name>
<evidence type="ECO:0000313" key="13">
    <source>
        <dbReference type="EMBL" id="MBW8269718.1"/>
    </source>
</evidence>